<reference evidence="2" key="1">
    <citation type="submission" date="2018-05" db="EMBL/GenBank/DDBJ databases">
        <authorList>
            <person name="Li Y."/>
        </authorList>
    </citation>
    <scope>NUCLEOTIDE SEQUENCE [LARGE SCALE GENOMIC DNA]</scope>
    <source>
        <strain evidence="2">3d-2-2</strain>
    </source>
</reference>
<protein>
    <submittedName>
        <fullName evidence="1">Aminotransferase</fullName>
    </submittedName>
</protein>
<keyword evidence="1" id="KW-0808">Transferase</keyword>
<dbReference type="Pfam" id="PF01063">
    <property type="entry name" value="Aminotran_4"/>
    <property type="match status" value="1"/>
</dbReference>
<dbReference type="GO" id="GO:0008483">
    <property type="term" value="F:transaminase activity"/>
    <property type="evidence" value="ECO:0007669"/>
    <property type="project" value="UniProtKB-KW"/>
</dbReference>
<dbReference type="Proteomes" id="UP000245212">
    <property type="component" value="Unassembled WGS sequence"/>
</dbReference>
<dbReference type="AlphaFoldDB" id="A0A2V1K154"/>
<sequence>MSLESSHTQRDAPPQLIETLRSDEQGKIPLLHRHLQRLHRSAQYLEYVCPVHAIEQALVKAAEGAQGEHHRLRLLLQAHGGFNITVQAFDYNPGRPAQKVGIARPRLDASSIWLRHKTTRRPLYDQAQSWLQQHPTWFDLIFLNQKNELCEGSRSNLYLLLDGQWYTPPQICGVLPGIQRGILLEAGLVRERVLPRSALADAKALRLSNALHGWFDVNLDQPDPVEHPL</sequence>
<keyword evidence="1" id="KW-0032">Aminotransferase</keyword>
<dbReference type="InterPro" id="IPR001544">
    <property type="entry name" value="Aminotrans_IV"/>
</dbReference>
<dbReference type="RefSeq" id="WP_109060339.1">
    <property type="nucleotide sequence ID" value="NZ_QETA01000001.1"/>
</dbReference>
<name>A0A2V1K154_9BURK</name>
<comment type="caution">
    <text evidence="1">The sequence shown here is derived from an EMBL/GenBank/DDBJ whole genome shotgun (WGS) entry which is preliminary data.</text>
</comment>
<gene>
    <name evidence="1" type="ORF">DD235_01800</name>
</gene>
<dbReference type="InterPro" id="IPR036038">
    <property type="entry name" value="Aminotransferase-like"/>
</dbReference>
<accession>A0A2V1K154</accession>
<dbReference type="InterPro" id="IPR043132">
    <property type="entry name" value="BCAT-like_C"/>
</dbReference>
<proteinExistence type="predicted"/>
<dbReference type="EMBL" id="QETA01000001">
    <property type="protein sequence ID" value="PWF24936.1"/>
    <property type="molecule type" value="Genomic_DNA"/>
</dbReference>
<keyword evidence="2" id="KW-1185">Reference proteome</keyword>
<evidence type="ECO:0000313" key="2">
    <source>
        <dbReference type="Proteomes" id="UP000245212"/>
    </source>
</evidence>
<organism evidence="1 2">
    <name type="scientific">Corticimicrobacter populi</name>
    <dbReference type="NCBI Taxonomy" id="2175229"/>
    <lineage>
        <taxon>Bacteria</taxon>
        <taxon>Pseudomonadati</taxon>
        <taxon>Pseudomonadota</taxon>
        <taxon>Betaproteobacteria</taxon>
        <taxon>Burkholderiales</taxon>
        <taxon>Alcaligenaceae</taxon>
        <taxon>Corticimicrobacter</taxon>
    </lineage>
</organism>
<dbReference type="Gene3D" id="3.30.470.10">
    <property type="match status" value="1"/>
</dbReference>
<dbReference type="InterPro" id="IPR043131">
    <property type="entry name" value="BCAT-like_N"/>
</dbReference>
<evidence type="ECO:0000313" key="1">
    <source>
        <dbReference type="EMBL" id="PWF24936.1"/>
    </source>
</evidence>
<dbReference type="Gene3D" id="3.20.10.10">
    <property type="entry name" value="D-amino Acid Aminotransferase, subunit A, domain 2"/>
    <property type="match status" value="1"/>
</dbReference>
<dbReference type="NCBIfam" id="NF005727">
    <property type="entry name" value="PRK07546.1-1"/>
    <property type="match status" value="1"/>
</dbReference>
<dbReference type="SUPFAM" id="SSF56752">
    <property type="entry name" value="D-aminoacid aminotransferase-like PLP-dependent enzymes"/>
    <property type="match status" value="1"/>
</dbReference>